<reference evidence="1 2" key="1">
    <citation type="journal article" date="2023" name="Sci. Data">
        <title>Genome assembly of the Korean intertidal mud-creeper Batillaria attramentaria.</title>
        <authorList>
            <person name="Patra A.K."/>
            <person name="Ho P.T."/>
            <person name="Jun S."/>
            <person name="Lee S.J."/>
            <person name="Kim Y."/>
            <person name="Won Y.J."/>
        </authorList>
    </citation>
    <scope>NUCLEOTIDE SEQUENCE [LARGE SCALE GENOMIC DNA]</scope>
    <source>
        <strain evidence="1">Wonlab-2016</strain>
    </source>
</reference>
<dbReference type="AlphaFoldDB" id="A0ABD0JJX2"/>
<accession>A0ABD0JJX2</accession>
<comment type="caution">
    <text evidence="1">The sequence shown here is derived from an EMBL/GenBank/DDBJ whole genome shotgun (WGS) entry which is preliminary data.</text>
</comment>
<sequence length="111" mass="12864">AEYTNMTPLSMQPMESTYENFAFQKESSDMVEAFETERPSKQYKYRFRRSLVAAGDVVKPMEKAAREDGLVYTTIQFTENQIKKSGEPPPERETTEYVSIAFDRHVPPQLD</sequence>
<evidence type="ECO:0000313" key="1">
    <source>
        <dbReference type="EMBL" id="KAK7475068.1"/>
    </source>
</evidence>
<name>A0ABD0JJX2_9CAEN</name>
<gene>
    <name evidence="1" type="ORF">BaRGS_00033681</name>
</gene>
<protein>
    <submittedName>
        <fullName evidence="1">Uncharacterized protein</fullName>
    </submittedName>
</protein>
<proteinExistence type="predicted"/>
<dbReference type="Proteomes" id="UP001519460">
    <property type="component" value="Unassembled WGS sequence"/>
</dbReference>
<organism evidence="1 2">
    <name type="scientific">Batillaria attramentaria</name>
    <dbReference type="NCBI Taxonomy" id="370345"/>
    <lineage>
        <taxon>Eukaryota</taxon>
        <taxon>Metazoa</taxon>
        <taxon>Spiralia</taxon>
        <taxon>Lophotrochozoa</taxon>
        <taxon>Mollusca</taxon>
        <taxon>Gastropoda</taxon>
        <taxon>Caenogastropoda</taxon>
        <taxon>Sorbeoconcha</taxon>
        <taxon>Cerithioidea</taxon>
        <taxon>Batillariidae</taxon>
        <taxon>Batillaria</taxon>
    </lineage>
</organism>
<dbReference type="EMBL" id="JACVVK020000416">
    <property type="protein sequence ID" value="KAK7475068.1"/>
    <property type="molecule type" value="Genomic_DNA"/>
</dbReference>
<feature type="non-terminal residue" evidence="1">
    <location>
        <position position="1"/>
    </location>
</feature>
<keyword evidence="2" id="KW-1185">Reference proteome</keyword>
<evidence type="ECO:0000313" key="2">
    <source>
        <dbReference type="Proteomes" id="UP001519460"/>
    </source>
</evidence>